<dbReference type="Proteomes" id="UP000808349">
    <property type="component" value="Unassembled WGS sequence"/>
</dbReference>
<name>A0A9D7XER9_9BACT</name>
<feature type="transmembrane region" description="Helical" evidence="1">
    <location>
        <begin position="196"/>
        <end position="220"/>
    </location>
</feature>
<reference evidence="2 3" key="1">
    <citation type="submission" date="2020-10" db="EMBL/GenBank/DDBJ databases">
        <title>Connecting structure to function with the recovery of over 1000 high-quality activated sludge metagenome-assembled genomes encoding full-length rRNA genes using long-read sequencing.</title>
        <authorList>
            <person name="Singleton C.M."/>
            <person name="Petriglieri F."/>
            <person name="Kristensen J.M."/>
            <person name="Kirkegaard R.H."/>
            <person name="Michaelsen T.Y."/>
            <person name="Andersen M.H."/>
            <person name="Karst S.M."/>
            <person name="Dueholm M.S."/>
            <person name="Nielsen P.H."/>
            <person name="Albertsen M."/>
        </authorList>
    </citation>
    <scope>NUCLEOTIDE SEQUENCE [LARGE SCALE GENOMIC DNA]</scope>
    <source>
        <strain evidence="2">Ribe_18-Q3-R11-54_BAT3C.373</strain>
    </source>
</reference>
<evidence type="ECO:0008006" key="4">
    <source>
        <dbReference type="Google" id="ProtNLM"/>
    </source>
</evidence>
<evidence type="ECO:0000313" key="2">
    <source>
        <dbReference type="EMBL" id="MBK9719424.1"/>
    </source>
</evidence>
<feature type="transmembrane region" description="Helical" evidence="1">
    <location>
        <begin position="286"/>
        <end position="309"/>
    </location>
</feature>
<keyword evidence="1" id="KW-0472">Membrane</keyword>
<accession>A0A9D7XER9</accession>
<evidence type="ECO:0000313" key="3">
    <source>
        <dbReference type="Proteomes" id="UP000808349"/>
    </source>
</evidence>
<keyword evidence="1" id="KW-0812">Transmembrane</keyword>
<feature type="transmembrane region" description="Helical" evidence="1">
    <location>
        <begin position="255"/>
        <end position="274"/>
    </location>
</feature>
<dbReference type="AlphaFoldDB" id="A0A9D7XER9"/>
<comment type="caution">
    <text evidence="2">The sequence shown here is derived from an EMBL/GenBank/DDBJ whole genome shotgun (WGS) entry which is preliminary data.</text>
</comment>
<gene>
    <name evidence="2" type="ORF">IPO85_18295</name>
</gene>
<organism evidence="2 3">
    <name type="scientific">Candidatus Defluviibacterium haderslevense</name>
    <dbReference type="NCBI Taxonomy" id="2981993"/>
    <lineage>
        <taxon>Bacteria</taxon>
        <taxon>Pseudomonadati</taxon>
        <taxon>Bacteroidota</taxon>
        <taxon>Saprospiria</taxon>
        <taxon>Saprospirales</taxon>
        <taxon>Saprospiraceae</taxon>
        <taxon>Candidatus Defluviibacterium</taxon>
    </lineage>
</organism>
<protein>
    <recommendedName>
        <fullName evidence="4">FtsX-like permease family protein</fullName>
    </recommendedName>
</protein>
<proteinExistence type="predicted"/>
<sequence length="319" mass="37336">MEWSPEGDHWLAFEYRQSKLLLNVIGVVKDIPNFADLVCSPEMMNLMSEPVDKTRFYSTSEGSEISFLSFTKIEDIDKHILNENQLESMDVQAMKIYGNTNIFKYKLWFKNFIKYQQLDSLKNLIQAKYSASMLDVLEWDCVESSKYFEKPQYVAFNFVKLDKVRAFRDYLKDKFQISLDISEVEDKENFALVSQLATAAIISIIVLGVFCYIVFLFFLIRSHIESIKQNIGTFMAFGLSNKAIEKVYIFILSKLLFYSIGLGIFVLIIVNLIYRLLHGLDFMLLFHWLILIVIVAYFIIGYLIVRYLVKKHVFIHPEI</sequence>
<dbReference type="EMBL" id="JADKFW010000021">
    <property type="protein sequence ID" value="MBK9719424.1"/>
    <property type="molecule type" value="Genomic_DNA"/>
</dbReference>
<keyword evidence="1" id="KW-1133">Transmembrane helix</keyword>
<evidence type="ECO:0000256" key="1">
    <source>
        <dbReference type="SAM" id="Phobius"/>
    </source>
</evidence>